<reference evidence="2 3" key="1">
    <citation type="submission" date="2024-06" db="EMBL/GenBank/DDBJ databases">
        <title>Genomic Encyclopedia of Type Strains, Phase IV (KMG-IV): sequencing the most valuable type-strain genomes for metagenomic binning, comparative biology and taxonomic classification.</title>
        <authorList>
            <person name="Goeker M."/>
        </authorList>
    </citation>
    <scope>NUCLEOTIDE SEQUENCE [LARGE SCALE GENOMIC DNA]</scope>
    <source>
        <strain evidence="2 3">DSM 105042</strain>
    </source>
</reference>
<accession>A0ABV2HAR9</accession>
<dbReference type="RefSeq" id="WP_247245207.1">
    <property type="nucleotide sequence ID" value="NZ_JALJRA010000014.1"/>
</dbReference>
<evidence type="ECO:0000256" key="1">
    <source>
        <dbReference type="SAM" id="Phobius"/>
    </source>
</evidence>
<evidence type="ECO:0000313" key="2">
    <source>
        <dbReference type="EMBL" id="MET3587522.1"/>
    </source>
</evidence>
<keyword evidence="1" id="KW-0812">Transmembrane</keyword>
<protein>
    <submittedName>
        <fullName evidence="2">Uncharacterized protein</fullName>
    </submittedName>
</protein>
<keyword evidence="1" id="KW-0472">Membrane</keyword>
<gene>
    <name evidence="2" type="ORF">ABID21_003647</name>
</gene>
<sequence length="106" mass="11499">MQYDWAGASWRRTPTIVRMVDSSRFCSITHRDNGGLMMQPAEHSRTMSWPAKISVGLAVLVGGSALVATALAAAIGHHEALHAQFCHEVDLFAPVEPFVRAALNSI</sequence>
<name>A0ABV2HAR9_9HYPH</name>
<evidence type="ECO:0000313" key="3">
    <source>
        <dbReference type="Proteomes" id="UP001549031"/>
    </source>
</evidence>
<dbReference type="Proteomes" id="UP001549031">
    <property type="component" value="Unassembled WGS sequence"/>
</dbReference>
<proteinExistence type="predicted"/>
<keyword evidence="1" id="KW-1133">Transmembrane helix</keyword>
<keyword evidence="3" id="KW-1185">Reference proteome</keyword>
<dbReference type="EMBL" id="JBEPLJ010000014">
    <property type="protein sequence ID" value="MET3587522.1"/>
    <property type="molecule type" value="Genomic_DNA"/>
</dbReference>
<comment type="caution">
    <text evidence="2">The sequence shown here is derived from an EMBL/GenBank/DDBJ whole genome shotgun (WGS) entry which is preliminary data.</text>
</comment>
<feature type="transmembrane region" description="Helical" evidence="1">
    <location>
        <begin position="53"/>
        <end position="75"/>
    </location>
</feature>
<organism evidence="2 3">
    <name type="scientific">Pseudorhizobium tarimense</name>
    <dbReference type="NCBI Taxonomy" id="1079109"/>
    <lineage>
        <taxon>Bacteria</taxon>
        <taxon>Pseudomonadati</taxon>
        <taxon>Pseudomonadota</taxon>
        <taxon>Alphaproteobacteria</taxon>
        <taxon>Hyphomicrobiales</taxon>
        <taxon>Rhizobiaceae</taxon>
        <taxon>Rhizobium/Agrobacterium group</taxon>
        <taxon>Pseudorhizobium</taxon>
    </lineage>
</organism>